<evidence type="ECO:0000256" key="7">
    <source>
        <dbReference type="ARBA" id="ARBA00023235"/>
    </source>
</evidence>
<dbReference type="InterPro" id="IPR014016">
    <property type="entry name" value="UvrD-like_ATP-bd"/>
</dbReference>
<dbReference type="Pfam" id="PF00580">
    <property type="entry name" value="UvrD-helicase"/>
    <property type="match status" value="1"/>
</dbReference>
<dbReference type="PANTHER" id="PTHR11070">
    <property type="entry name" value="UVRD / RECB / PCRA DNA HELICASE FAMILY MEMBER"/>
    <property type="match status" value="1"/>
</dbReference>
<evidence type="ECO:0000313" key="14">
    <source>
        <dbReference type="Proteomes" id="UP000003178"/>
    </source>
</evidence>
<reference evidence="13 14" key="1">
    <citation type="submission" date="2008-09" db="EMBL/GenBank/DDBJ databases">
        <authorList>
            <person name="Fulton L."/>
            <person name="Clifton S."/>
            <person name="Fulton B."/>
            <person name="Xu J."/>
            <person name="Minx P."/>
            <person name="Pepin K.H."/>
            <person name="Johnson M."/>
            <person name="Thiruvilangam P."/>
            <person name="Bhonagiri V."/>
            <person name="Nash W.E."/>
            <person name="Mardis E.R."/>
            <person name="Wilson R.K."/>
        </authorList>
    </citation>
    <scope>NUCLEOTIDE SEQUENCE [LARGE SCALE GENOMIC DNA]</scope>
    <source>
        <strain evidence="13 14">DSM 13275</strain>
    </source>
</reference>
<organism evidence="13 14">
    <name type="scientific">Peptacetobacter hiranonis (strain DSM 13275 / JCM 10541 / KCTC 15199 / TO-931)</name>
    <name type="common">Clostridium hiranonis</name>
    <dbReference type="NCBI Taxonomy" id="500633"/>
    <lineage>
        <taxon>Bacteria</taxon>
        <taxon>Bacillati</taxon>
        <taxon>Bacillota</taxon>
        <taxon>Clostridia</taxon>
        <taxon>Peptostreptococcales</taxon>
        <taxon>Peptostreptococcaceae</taxon>
        <taxon>Peptacetobacter</taxon>
    </lineage>
</organism>
<name>B6G1B5_PEPHT</name>
<keyword evidence="14" id="KW-1185">Reference proteome</keyword>
<keyword evidence="4 11" id="KW-0347">Helicase</keyword>
<dbReference type="HOGENOM" id="CLU_362043_0_0_9"/>
<feature type="domain" description="UvrD-like helicase ATP-binding" evidence="12">
    <location>
        <begin position="4"/>
        <end position="351"/>
    </location>
</feature>
<dbReference type="EC" id="5.6.2.4" evidence="9"/>
<keyword evidence="5 11" id="KW-0067">ATP-binding</keyword>
<dbReference type="InterPro" id="IPR013986">
    <property type="entry name" value="DExx_box_DNA_helicase_dom_sf"/>
</dbReference>
<reference evidence="13 14" key="2">
    <citation type="submission" date="2008-10" db="EMBL/GenBank/DDBJ databases">
        <title>Draft genome sequence of Clostridium hiranonis (DSM 13275).</title>
        <authorList>
            <person name="Sudarsanam P."/>
            <person name="Ley R."/>
            <person name="Guruge J."/>
            <person name="Turnbaugh P.J."/>
            <person name="Mahowald M."/>
            <person name="Liep D."/>
            <person name="Gordon J."/>
        </authorList>
    </citation>
    <scope>NUCLEOTIDE SEQUENCE [LARGE SCALE GENOMIC DNA]</scope>
    <source>
        <strain evidence="13 14">DSM 13275</strain>
    </source>
</reference>
<dbReference type="STRING" id="500633.CLOHIR_01921"/>
<comment type="caution">
    <text evidence="13">The sequence shown here is derived from an EMBL/GenBank/DDBJ whole genome shotgun (WGS) entry which is preliminary data.</text>
</comment>
<evidence type="ECO:0000256" key="3">
    <source>
        <dbReference type="ARBA" id="ARBA00022801"/>
    </source>
</evidence>
<dbReference type="GO" id="GO:0016887">
    <property type="term" value="F:ATP hydrolysis activity"/>
    <property type="evidence" value="ECO:0007669"/>
    <property type="project" value="RHEA"/>
</dbReference>
<evidence type="ECO:0000256" key="6">
    <source>
        <dbReference type="ARBA" id="ARBA00023125"/>
    </source>
</evidence>
<keyword evidence="7" id="KW-0413">Isomerase</keyword>
<dbReference type="PANTHER" id="PTHR11070:SF2">
    <property type="entry name" value="ATP-DEPENDENT DNA HELICASE SRS2"/>
    <property type="match status" value="1"/>
</dbReference>
<dbReference type="InterPro" id="IPR014017">
    <property type="entry name" value="DNA_helicase_UvrD-like_C"/>
</dbReference>
<evidence type="ECO:0000256" key="8">
    <source>
        <dbReference type="ARBA" id="ARBA00034617"/>
    </source>
</evidence>
<dbReference type="PROSITE" id="PS51198">
    <property type="entry name" value="UVRD_HELICASE_ATP_BIND"/>
    <property type="match status" value="1"/>
</dbReference>
<dbReference type="EMBL" id="ABWP01000072">
    <property type="protein sequence ID" value="EEA84433.1"/>
    <property type="molecule type" value="Genomic_DNA"/>
</dbReference>
<comment type="catalytic activity">
    <reaction evidence="10">
        <text>ATP + H2O = ADP + phosphate + H(+)</text>
        <dbReference type="Rhea" id="RHEA:13065"/>
        <dbReference type="ChEBI" id="CHEBI:15377"/>
        <dbReference type="ChEBI" id="CHEBI:15378"/>
        <dbReference type="ChEBI" id="CHEBI:30616"/>
        <dbReference type="ChEBI" id="CHEBI:43474"/>
        <dbReference type="ChEBI" id="CHEBI:456216"/>
        <dbReference type="EC" id="5.6.2.4"/>
    </reaction>
</comment>
<dbReference type="GO" id="GO:0003677">
    <property type="term" value="F:DNA binding"/>
    <property type="evidence" value="ECO:0007669"/>
    <property type="project" value="UniProtKB-KW"/>
</dbReference>
<dbReference type="Gene3D" id="1.10.10.160">
    <property type="match status" value="1"/>
</dbReference>
<evidence type="ECO:0000256" key="10">
    <source>
        <dbReference type="ARBA" id="ARBA00048988"/>
    </source>
</evidence>
<evidence type="ECO:0000256" key="4">
    <source>
        <dbReference type="ARBA" id="ARBA00022806"/>
    </source>
</evidence>
<sequence length="776" mass="90454">MRKITYREDQAPIMEYKSGTMAVPAVPGAGKTFIVTRLVTELLENNINGKEKILILTYMNSAVNNFKGRIKKLLNEKYGEDVEIEENLSEEEINEIKRKNKDTLRRLNNSYEVMTIHSLATKIIKENPESAMLNEEFMIADDAQRSIILNECIESYLSTEKGKKYFYYFINYEKAKDKKTKKINEEKARGFEETWKQGFFDLVTRSISKLKYNGITPDILNERVNENGYKGIMVIVAPIYEMYCKRLKLHGLLDFDDLLINAHKIVRDDDAVREKLNKKYKYIFEDECQDSNEIQGKIIKLIGGDNPNIVRVGDINQSISGTFSESNPKFFREFIESADCCHRMYMSNRSSKDILELANLLVDYTKNSLPEIECRDALEDMKIKTVEKGKGYKENPEPKSYTINTKWLGAGSFDEEIRETIRFVEGIKRKYPDKSIGILAPYNKDCNKIAAELKKHDLQFENLSSSSEKMRKVIDDIANILDFTIDNDNIDKLMDVIGTAFIKEESEEGKADFLNIFKKFTTDELIYKFDELDLGIVDDSSSIFAKFKNALEKMREIIDYSWNRADLLVLFIRDRLDITEEEMAIAEYVAFYVKYLKREDKDVDFEYIVNVIKDRGNSSFRHILDITGNINGYEPTPGSVTVCTNHKSKGMEWDCVFMLKCTKYQFPSDLEFKLPCQKYFLKEKYSNPEALVASEIEKLTNGLERTNFDVELKLDQIREKIRLFYVSVTRAKEMLIISAARFNSDEDKKKRNPFEQEKSEYFKLMENQIQKRRAKQ</sequence>
<dbReference type="OrthoDB" id="9765670at2"/>
<evidence type="ECO:0000256" key="9">
    <source>
        <dbReference type="ARBA" id="ARBA00034808"/>
    </source>
</evidence>
<dbReference type="Proteomes" id="UP000003178">
    <property type="component" value="Unassembled WGS sequence"/>
</dbReference>
<evidence type="ECO:0000256" key="5">
    <source>
        <dbReference type="ARBA" id="ARBA00022840"/>
    </source>
</evidence>
<dbReference type="GO" id="GO:0005524">
    <property type="term" value="F:ATP binding"/>
    <property type="evidence" value="ECO:0007669"/>
    <property type="project" value="UniProtKB-UniRule"/>
</dbReference>
<dbReference type="Gene3D" id="3.40.50.300">
    <property type="entry name" value="P-loop containing nucleotide triphosphate hydrolases"/>
    <property type="match status" value="3"/>
</dbReference>
<evidence type="ECO:0000256" key="11">
    <source>
        <dbReference type="PROSITE-ProRule" id="PRU00560"/>
    </source>
</evidence>
<proteinExistence type="inferred from homology"/>
<dbReference type="Gene3D" id="1.10.486.10">
    <property type="entry name" value="PCRA, domain 4"/>
    <property type="match status" value="1"/>
</dbReference>
<feature type="binding site" evidence="11">
    <location>
        <begin position="25"/>
        <end position="32"/>
    </location>
    <ligand>
        <name>ATP</name>
        <dbReference type="ChEBI" id="CHEBI:30616"/>
    </ligand>
</feature>
<dbReference type="AlphaFoldDB" id="B6G1B5"/>
<evidence type="ECO:0000256" key="2">
    <source>
        <dbReference type="ARBA" id="ARBA00022741"/>
    </source>
</evidence>
<dbReference type="eggNOG" id="COG0210">
    <property type="taxonomic scope" value="Bacteria"/>
</dbReference>
<dbReference type="InterPro" id="IPR000212">
    <property type="entry name" value="DNA_helicase_UvrD/REP"/>
</dbReference>
<evidence type="ECO:0000313" key="13">
    <source>
        <dbReference type="EMBL" id="EEA84433.1"/>
    </source>
</evidence>
<dbReference type="GO" id="GO:0000725">
    <property type="term" value="P:recombinational repair"/>
    <property type="evidence" value="ECO:0007669"/>
    <property type="project" value="TreeGrafter"/>
</dbReference>
<accession>B6G1B5</accession>
<dbReference type="GO" id="GO:0043138">
    <property type="term" value="F:3'-5' DNA helicase activity"/>
    <property type="evidence" value="ECO:0007669"/>
    <property type="project" value="UniProtKB-EC"/>
</dbReference>
<dbReference type="Pfam" id="PF13361">
    <property type="entry name" value="UvrD_C"/>
    <property type="match status" value="1"/>
</dbReference>
<dbReference type="RefSeq" id="WP_006440783.1">
    <property type="nucleotide sequence ID" value="NZ_DS995359.1"/>
</dbReference>
<evidence type="ECO:0000256" key="1">
    <source>
        <dbReference type="ARBA" id="ARBA00009922"/>
    </source>
</evidence>
<evidence type="ECO:0000259" key="12">
    <source>
        <dbReference type="PROSITE" id="PS51198"/>
    </source>
</evidence>
<dbReference type="InterPro" id="IPR027417">
    <property type="entry name" value="P-loop_NTPase"/>
</dbReference>
<comment type="similarity">
    <text evidence="1">Belongs to the helicase family. UvrD subfamily.</text>
</comment>
<keyword evidence="2 11" id="KW-0547">Nucleotide-binding</keyword>
<keyword evidence="6" id="KW-0238">DNA-binding</keyword>
<dbReference type="SUPFAM" id="SSF52540">
    <property type="entry name" value="P-loop containing nucleoside triphosphate hydrolases"/>
    <property type="match status" value="1"/>
</dbReference>
<keyword evidence="3 11" id="KW-0378">Hydrolase</keyword>
<protein>
    <recommendedName>
        <fullName evidence="9">DNA 3'-5' helicase</fullName>
        <ecNumber evidence="9">5.6.2.4</ecNumber>
    </recommendedName>
</protein>
<comment type="catalytic activity">
    <reaction evidence="8">
        <text>Couples ATP hydrolysis with the unwinding of duplex DNA by translocating in the 3'-5' direction.</text>
        <dbReference type="EC" id="5.6.2.4"/>
    </reaction>
</comment>
<gene>
    <name evidence="13" type="ORF">CLOHIR_01921</name>
</gene>